<dbReference type="Gene3D" id="3.90.1150.10">
    <property type="entry name" value="Aspartate Aminotransferase, domain 1"/>
    <property type="match status" value="1"/>
</dbReference>
<dbReference type="InterPro" id="IPR015422">
    <property type="entry name" value="PyrdxlP-dep_Trfase_small"/>
</dbReference>
<keyword evidence="3" id="KW-0032">Aminotransferase</keyword>
<dbReference type="AlphaFoldDB" id="A0A444MQY0"/>
<organism evidence="3 4">
    <name type="scientific">Mucilaginibacter gilvus</name>
    <dbReference type="NCBI Taxonomy" id="2305909"/>
    <lineage>
        <taxon>Bacteria</taxon>
        <taxon>Pseudomonadati</taxon>
        <taxon>Bacteroidota</taxon>
        <taxon>Sphingobacteriia</taxon>
        <taxon>Sphingobacteriales</taxon>
        <taxon>Sphingobacteriaceae</taxon>
        <taxon>Mucilaginibacter</taxon>
    </lineage>
</organism>
<evidence type="ECO:0000313" key="4">
    <source>
        <dbReference type="Proteomes" id="UP000286701"/>
    </source>
</evidence>
<dbReference type="SUPFAM" id="SSF53383">
    <property type="entry name" value="PLP-dependent transferases"/>
    <property type="match status" value="1"/>
</dbReference>
<protein>
    <submittedName>
        <fullName evidence="3">Aminotransferase class V-fold PLP-dependent enzyme</fullName>
    </submittedName>
</protein>
<dbReference type="InterPro" id="IPR000192">
    <property type="entry name" value="Aminotrans_V_dom"/>
</dbReference>
<dbReference type="EMBL" id="SBIW01000003">
    <property type="protein sequence ID" value="RWY54027.1"/>
    <property type="molecule type" value="Genomic_DNA"/>
</dbReference>
<evidence type="ECO:0000313" key="3">
    <source>
        <dbReference type="EMBL" id="RWY54027.1"/>
    </source>
</evidence>
<keyword evidence="1" id="KW-0663">Pyridoxal phosphate</keyword>
<name>A0A444MQY0_9SPHI</name>
<dbReference type="Gene3D" id="3.40.640.10">
    <property type="entry name" value="Type I PLP-dependent aspartate aminotransferase-like (Major domain)"/>
    <property type="match status" value="1"/>
</dbReference>
<evidence type="ECO:0000259" key="2">
    <source>
        <dbReference type="Pfam" id="PF00266"/>
    </source>
</evidence>
<reference evidence="3 4" key="1">
    <citation type="submission" date="2019-01" db="EMBL/GenBank/DDBJ databases">
        <title>Mucilaginibacter antarcticum sp. nov., isolated from antarctic soil.</title>
        <authorList>
            <person name="Yan Y.-Q."/>
            <person name="Du Z.-J."/>
        </authorList>
    </citation>
    <scope>NUCLEOTIDE SEQUENCE [LARGE SCALE GENOMIC DNA]</scope>
    <source>
        <strain evidence="3 4">F01003</strain>
    </source>
</reference>
<dbReference type="PANTHER" id="PTHR43586:SF8">
    <property type="entry name" value="CYSTEINE DESULFURASE 1, CHLOROPLASTIC"/>
    <property type="match status" value="1"/>
</dbReference>
<evidence type="ECO:0000256" key="1">
    <source>
        <dbReference type="ARBA" id="ARBA00022898"/>
    </source>
</evidence>
<feature type="domain" description="Aminotransferase class V" evidence="2">
    <location>
        <begin position="144"/>
        <end position="450"/>
    </location>
</feature>
<keyword evidence="4" id="KW-1185">Reference proteome</keyword>
<dbReference type="Proteomes" id="UP000286701">
    <property type="component" value="Unassembled WGS sequence"/>
</dbReference>
<sequence length="484" mass="54438">MVTNQNMEAFFAPFRDNIIGGDQTFVSPFGMQKILYADWTASGRAYQPVEDHLRQHILPFVANTHTGSTVTGSLMTQAYEEAKVTVKRHVNANDGDVLVFCGSGMTAAINKLQRIMGLRIPERLSSYLRGGVMPKIDEVMRPVVFITHMEHHSNQTSWLETIATVEIIGRNIQGNVDLEHFAALLSQYKNRQYKIAAITACSNVTGIETPYHEIARMIHWQNGLCFVDFACSAPYVAMDMHPQEPGTHLDAIYFSPHKFLGGPGTPGVLIFNKKLYTNNIPDHPGGGTVDYSNCWREHDYVSDIEQREDGGTPPFLQAIKAARCILSKEAMGVVNIRLREQELLTIVLSRFATISNADVLESKVKQRLGVISFIIKNAHYNLVVKLLNDRFGIQTRGGCSCAGTYGHYLLQVGRSRSSQIRSDIRAGDLRSKPGWVRLSIHPTMTNQEINFLMDGIMQVATNYEIWGKDYYFQRETNEFVLQNK</sequence>
<dbReference type="OrthoDB" id="9804366at2"/>
<comment type="caution">
    <text evidence="3">The sequence shown here is derived from an EMBL/GenBank/DDBJ whole genome shotgun (WGS) entry which is preliminary data.</text>
</comment>
<gene>
    <name evidence="3" type="ORF">EPL05_08215</name>
</gene>
<proteinExistence type="predicted"/>
<dbReference type="InterPro" id="IPR015424">
    <property type="entry name" value="PyrdxlP-dep_Trfase"/>
</dbReference>
<keyword evidence="3" id="KW-0808">Transferase</keyword>
<dbReference type="PANTHER" id="PTHR43586">
    <property type="entry name" value="CYSTEINE DESULFURASE"/>
    <property type="match status" value="1"/>
</dbReference>
<dbReference type="GO" id="GO:0008483">
    <property type="term" value="F:transaminase activity"/>
    <property type="evidence" value="ECO:0007669"/>
    <property type="project" value="UniProtKB-KW"/>
</dbReference>
<accession>A0A444MQY0</accession>
<dbReference type="RefSeq" id="WP_128533462.1">
    <property type="nucleotide sequence ID" value="NZ_SBIW01000003.1"/>
</dbReference>
<dbReference type="InterPro" id="IPR015421">
    <property type="entry name" value="PyrdxlP-dep_Trfase_major"/>
</dbReference>
<dbReference type="Pfam" id="PF00266">
    <property type="entry name" value="Aminotran_5"/>
    <property type="match status" value="1"/>
</dbReference>